<dbReference type="Pfam" id="PF17919">
    <property type="entry name" value="RT_RNaseH_2"/>
    <property type="match status" value="1"/>
</dbReference>
<dbReference type="SUPFAM" id="SSF56672">
    <property type="entry name" value="DNA/RNA polymerases"/>
    <property type="match status" value="1"/>
</dbReference>
<name>A0A3P9J911_ORYLA</name>
<feature type="domain" description="Reverse transcriptase/retrotransposon-derived protein RNase H-like" evidence="2">
    <location>
        <begin position="60"/>
        <end position="140"/>
    </location>
</feature>
<evidence type="ECO:0000256" key="1">
    <source>
        <dbReference type="ARBA" id="ARBA00023268"/>
    </source>
</evidence>
<dbReference type="GO" id="GO:0003824">
    <property type="term" value="F:catalytic activity"/>
    <property type="evidence" value="ECO:0007669"/>
    <property type="project" value="UniProtKB-KW"/>
</dbReference>
<dbReference type="Gene3D" id="3.30.70.270">
    <property type="match status" value="1"/>
</dbReference>
<dbReference type="InterPro" id="IPR043502">
    <property type="entry name" value="DNA/RNA_pol_sf"/>
</dbReference>
<reference evidence="3 4" key="2">
    <citation type="submission" date="2017-04" db="EMBL/GenBank/DDBJ databases">
        <title>CpG methylation of centromeres and impact of large insertions on vertebrate speciation.</title>
        <authorList>
            <person name="Ichikawa K."/>
            <person name="Yoshimura J."/>
            <person name="Morishita S."/>
        </authorList>
    </citation>
    <scope>NUCLEOTIDE SEQUENCE</scope>
    <source>
        <strain evidence="3 4">HSOK</strain>
    </source>
</reference>
<evidence type="ECO:0000259" key="2">
    <source>
        <dbReference type="Pfam" id="PF17919"/>
    </source>
</evidence>
<reference key="1">
    <citation type="journal article" date="2007" name="Nature">
        <title>The medaka draft genome and insights into vertebrate genome evolution.</title>
        <authorList>
            <person name="Kasahara M."/>
            <person name="Naruse K."/>
            <person name="Sasaki S."/>
            <person name="Nakatani Y."/>
            <person name="Qu W."/>
            <person name="Ahsan B."/>
            <person name="Yamada T."/>
            <person name="Nagayasu Y."/>
            <person name="Doi K."/>
            <person name="Kasai Y."/>
            <person name="Jindo T."/>
            <person name="Kobayashi D."/>
            <person name="Shimada A."/>
            <person name="Toyoda A."/>
            <person name="Kuroki Y."/>
            <person name="Fujiyama A."/>
            <person name="Sasaki T."/>
            <person name="Shimizu A."/>
            <person name="Asakawa S."/>
            <person name="Shimizu N."/>
            <person name="Hashimoto S."/>
            <person name="Yang J."/>
            <person name="Lee Y."/>
            <person name="Matsushima K."/>
            <person name="Sugano S."/>
            <person name="Sakaizumi M."/>
            <person name="Narita T."/>
            <person name="Ohishi K."/>
            <person name="Haga S."/>
            <person name="Ohta F."/>
            <person name="Nomoto H."/>
            <person name="Nogata K."/>
            <person name="Morishita T."/>
            <person name="Endo T."/>
            <person name="Shin-I T."/>
            <person name="Takeda H."/>
            <person name="Morishita S."/>
            <person name="Kohara Y."/>
        </authorList>
    </citation>
    <scope>NUCLEOTIDE SEQUENCE [LARGE SCALE GENOMIC DNA]</scope>
    <source>
        <strain>Hd-rR</strain>
    </source>
</reference>
<dbReference type="Proteomes" id="UP000265200">
    <property type="component" value="Chromosome 7"/>
</dbReference>
<reference evidence="3" key="4">
    <citation type="submission" date="2025-09" db="UniProtKB">
        <authorList>
            <consortium name="Ensembl"/>
        </authorList>
    </citation>
    <scope>IDENTIFICATION</scope>
    <source>
        <strain evidence="3">HSOK</strain>
    </source>
</reference>
<dbReference type="InterPro" id="IPR041577">
    <property type="entry name" value="RT_RNaseH_2"/>
</dbReference>
<dbReference type="InterPro" id="IPR050951">
    <property type="entry name" value="Retrovirus_Pol_polyprotein"/>
</dbReference>
<reference evidence="3" key="3">
    <citation type="submission" date="2025-08" db="UniProtKB">
        <authorList>
            <consortium name="Ensembl"/>
        </authorList>
    </citation>
    <scope>IDENTIFICATION</scope>
    <source>
        <strain evidence="3">HSOK</strain>
    </source>
</reference>
<dbReference type="PANTHER" id="PTHR37984">
    <property type="entry name" value="PROTEIN CBG26694"/>
    <property type="match status" value="1"/>
</dbReference>
<dbReference type="FunFam" id="3.30.70.270:FF:000020">
    <property type="entry name" value="Transposon Tf2-6 polyprotein-like Protein"/>
    <property type="match status" value="1"/>
</dbReference>
<evidence type="ECO:0000313" key="4">
    <source>
        <dbReference type="Proteomes" id="UP000265200"/>
    </source>
</evidence>
<accession>A0A3P9J911</accession>
<dbReference type="InterPro" id="IPR043128">
    <property type="entry name" value="Rev_trsase/Diguanyl_cyclase"/>
</dbReference>
<evidence type="ECO:0000313" key="3">
    <source>
        <dbReference type="Ensembl" id="ENSORLP00015028787.1"/>
    </source>
</evidence>
<dbReference type="AlphaFoldDB" id="A0A3P9J911"/>
<proteinExistence type="predicted"/>
<protein>
    <recommendedName>
        <fullName evidence="2">Reverse transcriptase/retrotransposon-derived protein RNase H-like domain-containing protein</fullName>
    </recommendedName>
</protein>
<organism evidence="3 4">
    <name type="scientific">Oryzias latipes</name>
    <name type="common">Japanese rice fish</name>
    <name type="synonym">Japanese killifish</name>
    <dbReference type="NCBI Taxonomy" id="8090"/>
    <lineage>
        <taxon>Eukaryota</taxon>
        <taxon>Metazoa</taxon>
        <taxon>Chordata</taxon>
        <taxon>Craniata</taxon>
        <taxon>Vertebrata</taxon>
        <taxon>Euteleostomi</taxon>
        <taxon>Actinopterygii</taxon>
        <taxon>Neopterygii</taxon>
        <taxon>Teleostei</taxon>
        <taxon>Neoteleostei</taxon>
        <taxon>Acanthomorphata</taxon>
        <taxon>Ovalentaria</taxon>
        <taxon>Atherinomorphae</taxon>
        <taxon>Beloniformes</taxon>
        <taxon>Adrianichthyidae</taxon>
        <taxon>Oryziinae</taxon>
        <taxon>Oryzias</taxon>
    </lineage>
</organism>
<sequence length="164" mass="18215">MEMMDSSKVKAVLEWPVPSGRKPLQRLLRFANFYRSFIRGFSGVAAPLHELTSAKVSFVWNKGAEKAFTELKRRCSTAPILTQPDPSKHFIVEVDASESGVGPVLSQRATDNMVHPCTFFSCKLTPAERNYDIGNWVLVYIICFPTLIPLSSCISKPGASAFET</sequence>
<keyword evidence="1" id="KW-0511">Multifunctional enzyme</keyword>
<dbReference type="PANTHER" id="PTHR37984:SF5">
    <property type="entry name" value="PROTEIN NYNRIN-LIKE"/>
    <property type="match status" value="1"/>
</dbReference>
<dbReference type="Ensembl" id="ENSORLT00015017455.1">
    <property type="protein sequence ID" value="ENSORLP00015028787.1"/>
    <property type="gene ID" value="ENSORLG00015011594.1"/>
</dbReference>